<dbReference type="InterPro" id="IPR033121">
    <property type="entry name" value="PEPTIDASE_A1"/>
</dbReference>
<evidence type="ECO:0000256" key="2">
    <source>
        <dbReference type="ARBA" id="ARBA00022670"/>
    </source>
</evidence>
<dbReference type="Pfam" id="PF00026">
    <property type="entry name" value="Asp"/>
    <property type="match status" value="1"/>
</dbReference>
<dbReference type="PANTHER" id="PTHR47966:SF51">
    <property type="entry name" value="BETA-SITE APP-CLEAVING ENZYME, ISOFORM A-RELATED"/>
    <property type="match status" value="1"/>
</dbReference>
<dbReference type="PANTHER" id="PTHR47966">
    <property type="entry name" value="BETA-SITE APP-CLEAVING ENZYME, ISOFORM A-RELATED"/>
    <property type="match status" value="1"/>
</dbReference>
<feature type="domain" description="Peptidase A1" evidence="6">
    <location>
        <begin position="3"/>
        <end position="321"/>
    </location>
</feature>
<proteinExistence type="inferred from homology"/>
<comment type="caution">
    <text evidence="7">The sequence shown here is derived from an EMBL/GenBank/DDBJ whole genome shotgun (WGS) entry which is preliminary data.</text>
</comment>
<reference evidence="7" key="2">
    <citation type="journal article" date="2023" name="Microbiol Resour">
        <title>Decontamination and Annotation of the Draft Genome Sequence of the Oomycete Lagenidium giganteum ARSEF 373.</title>
        <authorList>
            <person name="Morgan W.R."/>
            <person name="Tartar A."/>
        </authorList>
    </citation>
    <scope>NUCLEOTIDE SEQUENCE</scope>
    <source>
        <strain evidence="7">ARSEF 373</strain>
    </source>
</reference>
<dbReference type="InterPro" id="IPR034164">
    <property type="entry name" value="Pepsin-like_dom"/>
</dbReference>
<dbReference type="EMBL" id="DAKRPA010000397">
    <property type="protein sequence ID" value="DAZ92702.1"/>
    <property type="molecule type" value="Genomic_DNA"/>
</dbReference>
<feature type="active site" evidence="4">
    <location>
        <position position="21"/>
    </location>
</feature>
<dbReference type="InterPro" id="IPR021109">
    <property type="entry name" value="Peptidase_aspartic_dom_sf"/>
</dbReference>
<evidence type="ECO:0000256" key="5">
    <source>
        <dbReference type="RuleBase" id="RU000454"/>
    </source>
</evidence>
<dbReference type="InterPro" id="IPR001969">
    <property type="entry name" value="Aspartic_peptidase_AS"/>
</dbReference>
<keyword evidence="2 5" id="KW-0645">Protease</keyword>
<dbReference type="PROSITE" id="PS51767">
    <property type="entry name" value="PEPTIDASE_A1"/>
    <property type="match status" value="1"/>
</dbReference>
<name>A0AAV2YCB9_9STRA</name>
<comment type="similarity">
    <text evidence="1 5">Belongs to the peptidase A1 family.</text>
</comment>
<evidence type="ECO:0000313" key="8">
    <source>
        <dbReference type="Proteomes" id="UP001146120"/>
    </source>
</evidence>
<dbReference type="GO" id="GO:0006508">
    <property type="term" value="P:proteolysis"/>
    <property type="evidence" value="ECO:0007669"/>
    <property type="project" value="UniProtKB-KW"/>
</dbReference>
<evidence type="ECO:0000313" key="7">
    <source>
        <dbReference type="EMBL" id="DAZ92702.1"/>
    </source>
</evidence>
<reference evidence="7" key="1">
    <citation type="submission" date="2022-11" db="EMBL/GenBank/DDBJ databases">
        <authorList>
            <person name="Morgan W.R."/>
            <person name="Tartar A."/>
        </authorList>
    </citation>
    <scope>NUCLEOTIDE SEQUENCE</scope>
    <source>
        <strain evidence="7">ARSEF 373</strain>
    </source>
</reference>
<organism evidence="7 8">
    <name type="scientific">Lagenidium giganteum</name>
    <dbReference type="NCBI Taxonomy" id="4803"/>
    <lineage>
        <taxon>Eukaryota</taxon>
        <taxon>Sar</taxon>
        <taxon>Stramenopiles</taxon>
        <taxon>Oomycota</taxon>
        <taxon>Peronosporomycetes</taxon>
        <taxon>Pythiales</taxon>
        <taxon>Pythiaceae</taxon>
    </lineage>
</organism>
<keyword evidence="3 5" id="KW-0064">Aspartyl protease</keyword>
<accession>A0AAV2YCB9</accession>
<sequence>MQFVGLIHVGNPRQTFRVIFDTGSSDTWVPSSECAACAGHARLRLRSTHRGERFEEIYGSGAVTGHVVETALVLGGLGLSLPAMRIGVVDRQALNIARMQADGVVGLAMKGVAHFTHEEAAGGEMANKFSFYFNPYPGALPPSQLVLGGADPYLAGPDATWLHFPVIQHPAHAAFGFWALALQSSTLGDFDIVAEVELMAVIVDSGTSMILLPPIAFDIAMESIQETLLAIGTALEVQADGAVACRQCQHHDFPVLSFEFEDIRGAKRTLSLQGSDYASCDGSRCVPLIDLSTSTFIILGDVFLRAYYTLFDLGNHQVAFACPRGSCAGGHRPPFTLPVRVTATLGGSWSWSPLLRCTYGSIILLLLWFAKRNSSTDVQPREGVRRSYPAVVITACQA</sequence>
<keyword evidence="8" id="KW-1185">Reference proteome</keyword>
<gene>
    <name evidence="7" type="ORF">N0F65_008295</name>
</gene>
<dbReference type="Gene3D" id="2.40.70.10">
    <property type="entry name" value="Acid Proteases"/>
    <property type="match status" value="2"/>
</dbReference>
<dbReference type="AlphaFoldDB" id="A0AAV2YCB9"/>
<dbReference type="InterPro" id="IPR001461">
    <property type="entry name" value="Aspartic_peptidase_A1"/>
</dbReference>
<dbReference type="PRINTS" id="PR00792">
    <property type="entry name" value="PEPSIN"/>
</dbReference>
<dbReference type="PROSITE" id="PS00141">
    <property type="entry name" value="ASP_PROTEASE"/>
    <property type="match status" value="2"/>
</dbReference>
<dbReference type="SUPFAM" id="SSF50630">
    <property type="entry name" value="Acid proteases"/>
    <property type="match status" value="1"/>
</dbReference>
<dbReference type="Gene3D" id="2.60.40.1960">
    <property type="match status" value="1"/>
</dbReference>
<evidence type="ECO:0000256" key="1">
    <source>
        <dbReference type="ARBA" id="ARBA00007447"/>
    </source>
</evidence>
<dbReference type="CDD" id="cd05471">
    <property type="entry name" value="pepsin_like"/>
    <property type="match status" value="1"/>
</dbReference>
<protein>
    <recommendedName>
        <fullName evidence="6">Peptidase A1 domain-containing protein</fullName>
    </recommendedName>
</protein>
<evidence type="ECO:0000256" key="3">
    <source>
        <dbReference type="ARBA" id="ARBA00022750"/>
    </source>
</evidence>
<dbReference type="Proteomes" id="UP001146120">
    <property type="component" value="Unassembled WGS sequence"/>
</dbReference>
<evidence type="ECO:0000256" key="4">
    <source>
        <dbReference type="PIRSR" id="PIRSR601461-1"/>
    </source>
</evidence>
<dbReference type="GO" id="GO:0004190">
    <property type="term" value="F:aspartic-type endopeptidase activity"/>
    <property type="evidence" value="ECO:0007669"/>
    <property type="project" value="UniProtKB-KW"/>
</dbReference>
<evidence type="ECO:0000259" key="6">
    <source>
        <dbReference type="PROSITE" id="PS51767"/>
    </source>
</evidence>
<feature type="active site" evidence="4">
    <location>
        <position position="204"/>
    </location>
</feature>
<keyword evidence="5" id="KW-0378">Hydrolase</keyword>